<organism evidence="2 3">
    <name type="scientific">Hufsiella ginkgonis</name>
    <dbReference type="NCBI Taxonomy" id="2695274"/>
    <lineage>
        <taxon>Bacteria</taxon>
        <taxon>Pseudomonadati</taxon>
        <taxon>Bacteroidota</taxon>
        <taxon>Sphingobacteriia</taxon>
        <taxon>Sphingobacteriales</taxon>
        <taxon>Sphingobacteriaceae</taxon>
        <taxon>Hufsiella</taxon>
    </lineage>
</organism>
<name>A0A7K1XWF5_9SPHI</name>
<protein>
    <recommendedName>
        <fullName evidence="4">Aromatic hydrocarbon degradation protein</fullName>
    </recommendedName>
</protein>
<dbReference type="EMBL" id="WVHS01000002">
    <property type="protein sequence ID" value="MXV15290.1"/>
    <property type="molecule type" value="Genomic_DNA"/>
</dbReference>
<dbReference type="AlphaFoldDB" id="A0A7K1XWF5"/>
<gene>
    <name evidence="2" type="ORF">GS398_08250</name>
</gene>
<feature type="chain" id="PRO_5029450696" description="Aromatic hydrocarbon degradation protein" evidence="1">
    <location>
        <begin position="22"/>
        <end position="506"/>
    </location>
</feature>
<dbReference type="SUPFAM" id="SSF56935">
    <property type="entry name" value="Porins"/>
    <property type="match status" value="1"/>
</dbReference>
<evidence type="ECO:0000313" key="3">
    <source>
        <dbReference type="Proteomes" id="UP000451233"/>
    </source>
</evidence>
<sequence>MKLKNILLLTGMVLPLGNAFAQYTSDLLRFSQTQQGVTARFRAMGSAQTALGGDLSSLSGNPAGLGMFTRNDLSLTTDFSSVTANSTYLATSTSAQKEKLGFNQAGAVFHLAIPRPRGSDLTRGWLGLNFGIGYNRTNNFNLDNRYGGTNTRSTFADFIAGSAAGYSGPSALADESLEGMAYDSFLIDYSNGFFATTNTPNSQLSSSFYTGGQSELNLAVGANYSNQLYIGGSISLTSINFTADKEFTESGKTAPYATQPAQLIGAGYRLDYHSSQVTDGSGINAKLGLIYRASPAVRLGLNFVSPTWYTVDDDYAEGIETRYTPATGSAYAPYTYNDADYPSSYSFRSPYKVSGGISVVVGGTGLITGDAEYVDYSSIHFSSDDRPTTTFMNKDIKNAFQPATNFRVGGELKISSLTMLRAGYNTAGNPYKEADYSSEIISAGIGYRKNNFYADFTYANSTTRYNTRPYVISQDLSYYNQTGPGEAADIEEKRNNFYVTFGIRFK</sequence>
<dbReference type="Proteomes" id="UP000451233">
    <property type="component" value="Unassembled WGS sequence"/>
</dbReference>
<proteinExistence type="predicted"/>
<feature type="signal peptide" evidence="1">
    <location>
        <begin position="1"/>
        <end position="21"/>
    </location>
</feature>
<keyword evidence="3" id="KW-1185">Reference proteome</keyword>
<accession>A0A7K1XWF5</accession>
<reference evidence="2 3" key="1">
    <citation type="submission" date="2019-11" db="EMBL/GenBank/DDBJ databases">
        <title>Pedobacter sp. HMF7056 Genome sequencing and assembly.</title>
        <authorList>
            <person name="Kang H."/>
            <person name="Kim H."/>
            <person name="Joh K."/>
        </authorList>
    </citation>
    <scope>NUCLEOTIDE SEQUENCE [LARGE SCALE GENOMIC DNA]</scope>
    <source>
        <strain evidence="2 3">HMF7056</strain>
    </source>
</reference>
<evidence type="ECO:0000256" key="1">
    <source>
        <dbReference type="SAM" id="SignalP"/>
    </source>
</evidence>
<keyword evidence="1" id="KW-0732">Signal</keyword>
<evidence type="ECO:0008006" key="4">
    <source>
        <dbReference type="Google" id="ProtNLM"/>
    </source>
</evidence>
<dbReference type="RefSeq" id="WP_160906293.1">
    <property type="nucleotide sequence ID" value="NZ_WVHS01000002.1"/>
</dbReference>
<comment type="caution">
    <text evidence="2">The sequence shown here is derived from an EMBL/GenBank/DDBJ whole genome shotgun (WGS) entry which is preliminary data.</text>
</comment>
<dbReference type="Gene3D" id="2.40.160.60">
    <property type="entry name" value="Outer membrane protein transport protein (OMPP1/FadL/TodX)"/>
    <property type="match status" value="1"/>
</dbReference>
<evidence type="ECO:0000313" key="2">
    <source>
        <dbReference type="EMBL" id="MXV15290.1"/>
    </source>
</evidence>